<dbReference type="RefSeq" id="WP_085020274.1">
    <property type="nucleotide sequence ID" value="NZ_BMHD01000001.1"/>
</dbReference>
<dbReference type="InterPro" id="IPR032369">
    <property type="entry name" value="DUF4872"/>
</dbReference>
<reference evidence="3 4" key="1">
    <citation type="submission" date="2017-04" db="EMBL/GenBank/DDBJ databases">
        <authorList>
            <person name="Afonso C.L."/>
            <person name="Miller P.J."/>
            <person name="Scott M.A."/>
            <person name="Spackman E."/>
            <person name="Goraichik I."/>
            <person name="Dimitrov K.M."/>
            <person name="Suarez D.L."/>
            <person name="Swayne D.E."/>
        </authorList>
    </citation>
    <scope>NUCLEOTIDE SEQUENCE [LARGE SCALE GENOMIC DNA]</scope>
    <source>
        <strain evidence="4">XA(T)</strain>
    </source>
</reference>
<organism evidence="3 4">
    <name type="scientific">Cnuibacter physcomitrellae</name>
    <dbReference type="NCBI Taxonomy" id="1619308"/>
    <lineage>
        <taxon>Bacteria</taxon>
        <taxon>Bacillati</taxon>
        <taxon>Actinomycetota</taxon>
        <taxon>Actinomycetes</taxon>
        <taxon>Micrococcales</taxon>
        <taxon>Microbacteriaceae</taxon>
        <taxon>Cnuibacter</taxon>
    </lineage>
</organism>
<sequence>MTDETVPGGAVVVEGVPLEGGVHCETTTAGVLLGHAGLSLSEPLLFGLAGGLSFVYWDSKRQDVPFLGGRVKPFLLTQNLAARLGVTLRVQETASARKAWDEVRASIDEGVPVGLQLDSHDLEYFSSRVHFAGHIVALYGYDAAEAYLVDTAQQGGAVRTSLDSLARARAARGPMSARHRMFSIDLGDRDEVGDRVASAIVPAIADCAAEFLDPPIANVGHRGIRTAARRAPTWLDRVADPGRDLPRMSMMMERAGTGGALFRNLYRDFLTECLDRLEKPALADAVERGRDLVARSAELWATTAHLIDRAGTTLAREDLAEAAATLDRIADVETEAMTVLSTLRRA</sequence>
<dbReference type="Proteomes" id="UP000192775">
    <property type="component" value="Chromosome"/>
</dbReference>
<evidence type="ECO:0000259" key="1">
    <source>
        <dbReference type="Pfam" id="PF14399"/>
    </source>
</evidence>
<feature type="domain" description="Butirosin biosynthesis protein H N-terminal" evidence="1">
    <location>
        <begin position="23"/>
        <end position="151"/>
    </location>
</feature>
<dbReference type="EMBL" id="CP020715">
    <property type="protein sequence ID" value="ARJ06136.1"/>
    <property type="molecule type" value="Genomic_DNA"/>
</dbReference>
<dbReference type="KEGG" id="cphy:B5808_13570"/>
<accession>A0A1X9LLQ1</accession>
<dbReference type="Pfam" id="PF16169">
    <property type="entry name" value="DUF4872"/>
    <property type="match status" value="1"/>
</dbReference>
<dbReference type="STRING" id="1619308.B5808_13570"/>
<evidence type="ECO:0000259" key="2">
    <source>
        <dbReference type="Pfam" id="PF16169"/>
    </source>
</evidence>
<gene>
    <name evidence="3" type="ORF">B5808_13570</name>
</gene>
<protein>
    <submittedName>
        <fullName evidence="3">Lantibiotic ABC transporter</fullName>
    </submittedName>
</protein>
<keyword evidence="4" id="KW-1185">Reference proteome</keyword>
<evidence type="ECO:0000313" key="4">
    <source>
        <dbReference type="Proteomes" id="UP000192775"/>
    </source>
</evidence>
<name>A0A1X9LLQ1_9MICO</name>
<dbReference type="Pfam" id="PF14399">
    <property type="entry name" value="BtrH_N"/>
    <property type="match status" value="1"/>
</dbReference>
<dbReference type="AlphaFoldDB" id="A0A1X9LLQ1"/>
<evidence type="ECO:0000313" key="3">
    <source>
        <dbReference type="EMBL" id="ARJ06136.1"/>
    </source>
</evidence>
<proteinExistence type="predicted"/>
<feature type="domain" description="DUF4872" evidence="2">
    <location>
        <begin position="163"/>
        <end position="339"/>
    </location>
</feature>
<dbReference type="InterPro" id="IPR026935">
    <property type="entry name" value="BtrH_N"/>
</dbReference>